<dbReference type="AlphaFoldDB" id="A0A3M8H595"/>
<feature type="transmembrane region" description="Helical" evidence="1">
    <location>
        <begin position="95"/>
        <end position="115"/>
    </location>
</feature>
<organism evidence="2 3">
    <name type="scientific">Lysinibacillus halotolerans</name>
    <dbReference type="NCBI Taxonomy" id="1368476"/>
    <lineage>
        <taxon>Bacteria</taxon>
        <taxon>Bacillati</taxon>
        <taxon>Bacillota</taxon>
        <taxon>Bacilli</taxon>
        <taxon>Bacillales</taxon>
        <taxon>Bacillaceae</taxon>
        <taxon>Lysinibacillus</taxon>
    </lineage>
</organism>
<feature type="transmembrane region" description="Helical" evidence="1">
    <location>
        <begin position="127"/>
        <end position="151"/>
    </location>
</feature>
<keyword evidence="3" id="KW-1185">Reference proteome</keyword>
<name>A0A3M8H595_9BACI</name>
<evidence type="ECO:0000256" key="1">
    <source>
        <dbReference type="SAM" id="Phobius"/>
    </source>
</evidence>
<accession>A0A3M8H595</accession>
<dbReference type="Pfam" id="PF06570">
    <property type="entry name" value="DUF1129"/>
    <property type="match status" value="1"/>
</dbReference>
<protein>
    <submittedName>
        <fullName evidence="2">DUF1129 family protein</fullName>
    </submittedName>
</protein>
<evidence type="ECO:0000313" key="2">
    <source>
        <dbReference type="EMBL" id="RNC97578.1"/>
    </source>
</evidence>
<dbReference type="PANTHER" id="PTHR41307">
    <property type="entry name" value="MEMBRANE PROTEIN-RELATED"/>
    <property type="match status" value="1"/>
</dbReference>
<comment type="caution">
    <text evidence="2">The sequence shown here is derived from an EMBL/GenBank/DDBJ whole genome shotgun (WGS) entry which is preliminary data.</text>
</comment>
<keyword evidence="1" id="KW-0472">Membrane</keyword>
<dbReference type="InterPro" id="IPR009214">
    <property type="entry name" value="DUF1129"/>
</dbReference>
<keyword evidence="1" id="KW-0812">Transmembrane</keyword>
<dbReference type="Proteomes" id="UP000279909">
    <property type="component" value="Unassembled WGS sequence"/>
</dbReference>
<dbReference type="PANTHER" id="PTHR41307:SF1">
    <property type="entry name" value="MEMBRANE PROTEIN"/>
    <property type="match status" value="1"/>
</dbReference>
<reference evidence="2 3" key="1">
    <citation type="journal article" date="2014" name="Int. J. Syst. Evol. Microbiol.">
        <title>Lysinibacillus halotolerans sp. nov., isolated from saline-alkaline soil.</title>
        <authorList>
            <person name="Kong D."/>
            <person name="Wang Y."/>
            <person name="Zhao B."/>
            <person name="Li Y."/>
            <person name="Song J."/>
            <person name="Zhai Y."/>
            <person name="Zhang C."/>
            <person name="Wang H."/>
            <person name="Chen X."/>
            <person name="Zhao B."/>
            <person name="Ruan Z."/>
        </authorList>
    </citation>
    <scope>NUCLEOTIDE SEQUENCE [LARGE SCALE GENOMIC DNA]</scope>
    <source>
        <strain evidence="2 3">MCCC 1A12703</strain>
    </source>
</reference>
<dbReference type="EMBL" id="RHLQ01000044">
    <property type="protein sequence ID" value="RNC97578.1"/>
    <property type="molecule type" value="Genomic_DNA"/>
</dbReference>
<feature type="transmembrane region" description="Helical" evidence="1">
    <location>
        <begin position="199"/>
        <end position="218"/>
    </location>
</feature>
<proteinExistence type="predicted"/>
<gene>
    <name evidence="2" type="ORF">EC501_14600</name>
</gene>
<keyword evidence="1" id="KW-1133">Transmembrane helix</keyword>
<feature type="transmembrane region" description="Helical" evidence="1">
    <location>
        <begin position="172"/>
        <end position="193"/>
    </location>
</feature>
<dbReference type="Gene3D" id="1.10.1900.10">
    <property type="entry name" value="c-terminal domain of poly(a) binding protein"/>
    <property type="match status" value="1"/>
</dbReference>
<dbReference type="SUPFAM" id="SSF158560">
    <property type="entry name" value="BH3980-like"/>
    <property type="match status" value="1"/>
</dbReference>
<sequence length="225" mass="25465">MRMTLTIKKMVKQNNEKRNLLTPENKTYYENMLLYIRTNAFKDEKATEEVLLEMLDHLLEAQKEGKKAEEVFGKAPQQLAQDIIESLPNESVKKIMGFSLEIILTLFGWYLVAWGAPDLILKEGSTIYLGTASVSIVLIIGSLVGLIYFIFAVLKKNAFTSKKKKNKVTWGLGILFGLVWAGVILLNIFVKPFGPAIDIHYYTAFGLGCFLILASYLFKKTREAK</sequence>
<evidence type="ECO:0000313" key="3">
    <source>
        <dbReference type="Proteomes" id="UP000279909"/>
    </source>
</evidence>